<dbReference type="Proteomes" id="UP000255334">
    <property type="component" value="Unassembled WGS sequence"/>
</dbReference>
<evidence type="ECO:0000313" key="3">
    <source>
        <dbReference type="Proteomes" id="UP000255334"/>
    </source>
</evidence>
<dbReference type="SMART" id="SM00248">
    <property type="entry name" value="ANK"/>
    <property type="match status" value="2"/>
</dbReference>
<evidence type="ECO:0000313" key="2">
    <source>
        <dbReference type="EMBL" id="RDS85834.1"/>
    </source>
</evidence>
<name>A0A370XBN2_9GAMM</name>
<protein>
    <submittedName>
        <fullName evidence="2">Ankyrin repeat domain-containing protein</fullName>
    </submittedName>
</protein>
<dbReference type="RefSeq" id="WP_115476085.1">
    <property type="nucleotide sequence ID" value="NZ_QRBF01000001.1"/>
</dbReference>
<dbReference type="EMBL" id="QRBF01000001">
    <property type="protein sequence ID" value="RDS85834.1"/>
    <property type="molecule type" value="Genomic_DNA"/>
</dbReference>
<proteinExistence type="predicted"/>
<dbReference type="InterPro" id="IPR002110">
    <property type="entry name" value="Ankyrin_rpt"/>
</dbReference>
<keyword evidence="1" id="KW-0040">ANK repeat</keyword>
<organism evidence="2 3">
    <name type="scientific">Dyella psychrodurans</name>
    <dbReference type="NCBI Taxonomy" id="1927960"/>
    <lineage>
        <taxon>Bacteria</taxon>
        <taxon>Pseudomonadati</taxon>
        <taxon>Pseudomonadota</taxon>
        <taxon>Gammaproteobacteria</taxon>
        <taxon>Lysobacterales</taxon>
        <taxon>Rhodanobacteraceae</taxon>
        <taxon>Dyella</taxon>
    </lineage>
</organism>
<dbReference type="SUPFAM" id="SSF48403">
    <property type="entry name" value="Ankyrin repeat"/>
    <property type="match status" value="1"/>
</dbReference>
<keyword evidence="3" id="KW-1185">Reference proteome</keyword>
<evidence type="ECO:0000256" key="1">
    <source>
        <dbReference type="PROSITE-ProRule" id="PRU00023"/>
    </source>
</evidence>
<accession>A0A370XBN2</accession>
<dbReference type="AlphaFoldDB" id="A0A370XBN2"/>
<dbReference type="InterPro" id="IPR036770">
    <property type="entry name" value="Ankyrin_rpt-contain_sf"/>
</dbReference>
<dbReference type="Gene3D" id="1.25.40.20">
    <property type="entry name" value="Ankyrin repeat-containing domain"/>
    <property type="match status" value="1"/>
</dbReference>
<dbReference type="Pfam" id="PF12796">
    <property type="entry name" value="Ank_2"/>
    <property type="match status" value="1"/>
</dbReference>
<feature type="repeat" description="ANK" evidence="1">
    <location>
        <begin position="89"/>
        <end position="123"/>
    </location>
</feature>
<sequence length="196" mass="21508">MSTTIADGPVTAVVVFDWTRPLPWRQSSAVARTQGVRELLKHIPAGRVDRNGWTAVHAVAHSGNAALLRSLLKRHPELVDAQQDTRVGSGPTPLHAALAAIRPAEGVITALLAAGADPRRPGTIDIRTTDNDSALRAVEQTPRDICEVLMDQYPAEQPCLERIRNRLLAAERAHDRRDLEQVAADVRTHPTRRRAM</sequence>
<dbReference type="PROSITE" id="PS50088">
    <property type="entry name" value="ANK_REPEAT"/>
    <property type="match status" value="1"/>
</dbReference>
<reference evidence="2 3" key="1">
    <citation type="submission" date="2018-07" db="EMBL/GenBank/DDBJ databases">
        <title>Dyella monticola sp. nov. and Dyella psychrodurans sp. nov. isolated from monsoon evergreen broad-leaved forest soil of Dinghu Mountain, China.</title>
        <authorList>
            <person name="Gao Z."/>
            <person name="Qiu L."/>
        </authorList>
    </citation>
    <scope>NUCLEOTIDE SEQUENCE [LARGE SCALE GENOMIC DNA]</scope>
    <source>
        <strain evidence="2 3">4MSK11</strain>
    </source>
</reference>
<gene>
    <name evidence="2" type="ORF">DWU99_00740</name>
</gene>
<comment type="caution">
    <text evidence="2">The sequence shown here is derived from an EMBL/GenBank/DDBJ whole genome shotgun (WGS) entry which is preliminary data.</text>
</comment>